<protein>
    <submittedName>
        <fullName evidence="1">Uncharacterized protein</fullName>
    </submittedName>
</protein>
<comment type="caution">
    <text evidence="1">The sequence shown here is derived from an EMBL/GenBank/DDBJ whole genome shotgun (WGS) entry which is preliminary data.</text>
</comment>
<organism evidence="1 2">
    <name type="scientific">Irpex rosettiformis</name>
    <dbReference type="NCBI Taxonomy" id="378272"/>
    <lineage>
        <taxon>Eukaryota</taxon>
        <taxon>Fungi</taxon>
        <taxon>Dikarya</taxon>
        <taxon>Basidiomycota</taxon>
        <taxon>Agaricomycotina</taxon>
        <taxon>Agaricomycetes</taxon>
        <taxon>Polyporales</taxon>
        <taxon>Irpicaceae</taxon>
        <taxon>Irpex</taxon>
    </lineage>
</organism>
<proteinExistence type="predicted"/>
<evidence type="ECO:0000313" key="2">
    <source>
        <dbReference type="Proteomes" id="UP001055072"/>
    </source>
</evidence>
<keyword evidence="2" id="KW-1185">Reference proteome</keyword>
<dbReference type="EMBL" id="MU274942">
    <property type="protein sequence ID" value="KAI0084458.1"/>
    <property type="molecule type" value="Genomic_DNA"/>
</dbReference>
<name>A0ACB8TR42_9APHY</name>
<gene>
    <name evidence="1" type="ORF">BDY19DRAFT_1025901</name>
</gene>
<reference evidence="1" key="1">
    <citation type="journal article" date="2021" name="Environ. Microbiol.">
        <title>Gene family expansions and transcriptome signatures uncover fungal adaptations to wood decay.</title>
        <authorList>
            <person name="Hage H."/>
            <person name="Miyauchi S."/>
            <person name="Viragh M."/>
            <person name="Drula E."/>
            <person name="Min B."/>
            <person name="Chaduli D."/>
            <person name="Navarro D."/>
            <person name="Favel A."/>
            <person name="Norest M."/>
            <person name="Lesage-Meessen L."/>
            <person name="Balint B."/>
            <person name="Merenyi Z."/>
            <person name="de Eugenio L."/>
            <person name="Morin E."/>
            <person name="Martinez A.T."/>
            <person name="Baldrian P."/>
            <person name="Stursova M."/>
            <person name="Martinez M.J."/>
            <person name="Novotny C."/>
            <person name="Magnuson J.K."/>
            <person name="Spatafora J.W."/>
            <person name="Maurice S."/>
            <person name="Pangilinan J."/>
            <person name="Andreopoulos W."/>
            <person name="LaButti K."/>
            <person name="Hundley H."/>
            <person name="Na H."/>
            <person name="Kuo A."/>
            <person name="Barry K."/>
            <person name="Lipzen A."/>
            <person name="Henrissat B."/>
            <person name="Riley R."/>
            <person name="Ahrendt S."/>
            <person name="Nagy L.G."/>
            <person name="Grigoriev I.V."/>
            <person name="Martin F."/>
            <person name="Rosso M.N."/>
        </authorList>
    </citation>
    <scope>NUCLEOTIDE SEQUENCE</scope>
    <source>
        <strain evidence="1">CBS 384.51</strain>
    </source>
</reference>
<dbReference type="Proteomes" id="UP001055072">
    <property type="component" value="Unassembled WGS sequence"/>
</dbReference>
<sequence length="352" mass="38371">MDVPEKDNIDPAFLALPPRLRTRIDRALDKASYVPPTNTEPGGFLPEESLVSGGFLVDDGDESMGGGFIPADTTSSDGGGFVPLSASVSVDGKNDAEESEFTHIPFDLIPRALQLLDLQPDDPDVLDVFRNAASGWEGASRASLGKEDGNKALLVSRKDWRAVCAALLDTSVQEVEDNEGSQEADLMDVDESEALEEEYVDSDARDSDVDSDASDDEYQEGGFVRSTPQIKGTRKGKGKAEASSSTRKSRSRKTSYSFEPSDDFDETRPRTLTARQKAESRRTFALFFPSVPDSDLDGKRIMIKDLARVADLLKEKITANEIVEMLEAFSTSPDKSMSLSDFETMMVVAKLA</sequence>
<evidence type="ECO:0000313" key="1">
    <source>
        <dbReference type="EMBL" id="KAI0084458.1"/>
    </source>
</evidence>
<accession>A0ACB8TR42</accession>